<evidence type="ECO:0000313" key="1">
    <source>
        <dbReference type="EMBL" id="AUX27729.1"/>
    </source>
</evidence>
<evidence type="ECO:0000313" key="2">
    <source>
        <dbReference type="Proteomes" id="UP000295781"/>
    </source>
</evidence>
<organism evidence="1 2">
    <name type="scientific">Sorangium cellulosum</name>
    <name type="common">Polyangium cellulosum</name>
    <dbReference type="NCBI Taxonomy" id="56"/>
    <lineage>
        <taxon>Bacteria</taxon>
        <taxon>Pseudomonadati</taxon>
        <taxon>Myxococcota</taxon>
        <taxon>Polyangia</taxon>
        <taxon>Polyangiales</taxon>
        <taxon>Polyangiaceae</taxon>
        <taxon>Sorangium</taxon>
    </lineage>
</organism>
<proteinExistence type="predicted"/>
<reference evidence="1 2" key="1">
    <citation type="submission" date="2015-09" db="EMBL/GenBank/DDBJ databases">
        <title>Sorangium comparison.</title>
        <authorList>
            <person name="Zaburannyi N."/>
            <person name="Bunk B."/>
            <person name="Overmann J."/>
            <person name="Mueller R."/>
        </authorList>
    </citation>
    <scope>NUCLEOTIDE SEQUENCE [LARGE SCALE GENOMIC DNA]</scope>
    <source>
        <strain evidence="1 2">So ceGT47</strain>
    </source>
</reference>
<accession>A0A4P2QDG8</accession>
<dbReference type="AlphaFoldDB" id="A0A4P2QDG8"/>
<dbReference type="Proteomes" id="UP000295781">
    <property type="component" value="Chromosome"/>
</dbReference>
<protein>
    <submittedName>
        <fullName evidence="1">Uncharacterized protein</fullName>
    </submittedName>
</protein>
<gene>
    <name evidence="1" type="ORF">SOCEGT47_083270</name>
</gene>
<sequence length="57" mass="6535">MKRLTRVRALFGFLSVDFAPAGYEATRERRSADECDVNYNWACSARRDGTRPPYPPP</sequence>
<dbReference type="EMBL" id="CP012670">
    <property type="protein sequence ID" value="AUX27729.1"/>
    <property type="molecule type" value="Genomic_DNA"/>
</dbReference>
<name>A0A4P2QDG8_SORCE</name>